<organism evidence="2 3">
    <name type="scientific">Amphibalanus amphitrite</name>
    <name type="common">Striped barnacle</name>
    <name type="synonym">Balanus amphitrite</name>
    <dbReference type="NCBI Taxonomy" id="1232801"/>
    <lineage>
        <taxon>Eukaryota</taxon>
        <taxon>Metazoa</taxon>
        <taxon>Ecdysozoa</taxon>
        <taxon>Arthropoda</taxon>
        <taxon>Crustacea</taxon>
        <taxon>Multicrustacea</taxon>
        <taxon>Cirripedia</taxon>
        <taxon>Thoracica</taxon>
        <taxon>Thoracicalcarea</taxon>
        <taxon>Balanomorpha</taxon>
        <taxon>Balanoidea</taxon>
        <taxon>Balanidae</taxon>
        <taxon>Amphibalaninae</taxon>
        <taxon>Amphibalanus</taxon>
    </lineage>
</organism>
<dbReference type="EMBL" id="VIIS01001112">
    <property type="protein sequence ID" value="KAF0301899.1"/>
    <property type="molecule type" value="Genomic_DNA"/>
</dbReference>
<name>A0A6A4W9Q2_AMPAM</name>
<evidence type="ECO:0000313" key="3">
    <source>
        <dbReference type="Proteomes" id="UP000440578"/>
    </source>
</evidence>
<gene>
    <name evidence="2" type="ORF">FJT64_025949</name>
</gene>
<feature type="transmembrane region" description="Helical" evidence="1">
    <location>
        <begin position="156"/>
        <end position="187"/>
    </location>
</feature>
<dbReference type="CDD" id="cd11304">
    <property type="entry name" value="Cadherin_repeat"/>
    <property type="match status" value="1"/>
</dbReference>
<comment type="caution">
    <text evidence="2">The sequence shown here is derived from an EMBL/GenBank/DDBJ whole genome shotgun (WGS) entry which is preliminary data.</text>
</comment>
<keyword evidence="1" id="KW-1133">Transmembrane helix</keyword>
<keyword evidence="1" id="KW-0812">Transmembrane</keyword>
<dbReference type="Proteomes" id="UP000440578">
    <property type="component" value="Unassembled WGS sequence"/>
</dbReference>
<proteinExistence type="predicted"/>
<accession>A0A6A4W9Q2</accession>
<reference evidence="2 3" key="1">
    <citation type="submission" date="2019-07" db="EMBL/GenBank/DDBJ databases">
        <title>Draft genome assembly of a fouling barnacle, Amphibalanus amphitrite (Darwin, 1854): The first reference genome for Thecostraca.</title>
        <authorList>
            <person name="Kim W."/>
        </authorList>
    </citation>
    <scope>NUCLEOTIDE SEQUENCE [LARGE SCALE GENOMIC DNA]</scope>
    <source>
        <strain evidence="2">SNU_AA5</strain>
        <tissue evidence="2">Soma without cirri and trophi</tissue>
    </source>
</reference>
<keyword evidence="1" id="KW-0472">Membrane</keyword>
<protein>
    <submittedName>
        <fullName evidence="2">Uncharacterized protein</fullName>
    </submittedName>
</protein>
<dbReference type="OrthoDB" id="8188793at2759"/>
<keyword evidence="3" id="KW-1185">Reference proteome</keyword>
<sequence>MAEDGDSGSNSKLTYRLEGGGKWFGHFSINRDTGEPQLFSEVPVHIYRKDRVETIMTFLVKQDVDSVNRNLADVEKQLSVFTGGTAEITDIQPYKQDSDQNSGQQRAEQTVITARVTRPYGAIFNTTGLNGGTTSDGGDNGSNSGPVVQATVDNVWFWLLIVLALLILLAIIIGCCCYNCAFCYTCCPLLSCYKKKEAKDYDEEAVAYVGIENSQRVRSQGGRSGRVLRQMRRAVSGNAQRVRSAANAWPNGQYRTQPNGRRNSHSSTLRLMEAPADEPGRENVLLARHEMEDEMARHGGPKMYRVMGGDRPMLVRAAEGDEVGYQLEDLEDEELQRLEMERQSVILPQARRSPSVEA</sequence>
<evidence type="ECO:0000256" key="1">
    <source>
        <dbReference type="SAM" id="Phobius"/>
    </source>
</evidence>
<evidence type="ECO:0000313" key="2">
    <source>
        <dbReference type="EMBL" id="KAF0301899.1"/>
    </source>
</evidence>
<dbReference type="AlphaFoldDB" id="A0A6A4W9Q2"/>